<evidence type="ECO:0000313" key="2">
    <source>
        <dbReference type="Proteomes" id="UP001145742"/>
    </source>
</evidence>
<protein>
    <submittedName>
        <fullName evidence="1">Uncharacterized protein</fullName>
    </submittedName>
</protein>
<comment type="caution">
    <text evidence="1">The sequence shown here is derived from an EMBL/GenBank/DDBJ whole genome shotgun (WGS) entry which is preliminary data.</text>
</comment>
<dbReference type="EMBL" id="WHWB01032445">
    <property type="protein sequence ID" value="KAJ7425695.1"/>
    <property type="molecule type" value="Genomic_DNA"/>
</dbReference>
<name>A0ABQ9DU84_9PASS</name>
<accession>A0ABQ9DU84</accession>
<proteinExistence type="predicted"/>
<sequence>MDSESQDDTGEHAGCKVLQSNSSLTAVLMIRKCMVRKFQFLVISLARAPLTAQGASGESVNAAIAGSDNCEEDYWLSGDLLQHKIVKYDHHFTLTLTP</sequence>
<reference evidence="1" key="1">
    <citation type="submission" date="2019-10" db="EMBL/GenBank/DDBJ databases">
        <authorList>
            <person name="Soares A.E.R."/>
            <person name="Aleixo A."/>
            <person name="Schneider P."/>
            <person name="Miyaki C.Y."/>
            <person name="Schneider M.P."/>
            <person name="Mello C."/>
            <person name="Vasconcelos A.T.R."/>
        </authorList>
    </citation>
    <scope>NUCLEOTIDE SEQUENCE</scope>
    <source>
        <tissue evidence="1">Muscle</tissue>
    </source>
</reference>
<keyword evidence="2" id="KW-1185">Reference proteome</keyword>
<evidence type="ECO:0000313" key="1">
    <source>
        <dbReference type="EMBL" id="KAJ7425695.1"/>
    </source>
</evidence>
<organism evidence="1 2">
    <name type="scientific">Willisornis vidua</name>
    <name type="common">Xingu scale-backed antbird</name>
    <dbReference type="NCBI Taxonomy" id="1566151"/>
    <lineage>
        <taxon>Eukaryota</taxon>
        <taxon>Metazoa</taxon>
        <taxon>Chordata</taxon>
        <taxon>Craniata</taxon>
        <taxon>Vertebrata</taxon>
        <taxon>Euteleostomi</taxon>
        <taxon>Archelosauria</taxon>
        <taxon>Archosauria</taxon>
        <taxon>Dinosauria</taxon>
        <taxon>Saurischia</taxon>
        <taxon>Theropoda</taxon>
        <taxon>Coelurosauria</taxon>
        <taxon>Aves</taxon>
        <taxon>Neognathae</taxon>
        <taxon>Neoaves</taxon>
        <taxon>Telluraves</taxon>
        <taxon>Australaves</taxon>
        <taxon>Passeriformes</taxon>
        <taxon>Thamnophilidae</taxon>
        <taxon>Willisornis</taxon>
    </lineage>
</organism>
<gene>
    <name evidence="1" type="ORF">WISP_22470</name>
</gene>
<dbReference type="Proteomes" id="UP001145742">
    <property type="component" value="Unassembled WGS sequence"/>
</dbReference>